<dbReference type="OrthoDB" id="5194430at2"/>
<organism evidence="2 3">
    <name type="scientific">Stackebrandtia nassauensis (strain DSM 44728 / CIP 108903 / NRRL B-16338 / NBRC 102104 / LLR-40K-21)</name>
    <dbReference type="NCBI Taxonomy" id="446470"/>
    <lineage>
        <taxon>Bacteria</taxon>
        <taxon>Bacillati</taxon>
        <taxon>Actinomycetota</taxon>
        <taxon>Actinomycetes</taxon>
        <taxon>Glycomycetales</taxon>
        <taxon>Glycomycetaceae</taxon>
        <taxon>Stackebrandtia</taxon>
    </lineage>
</organism>
<accession>D3Q0A2</accession>
<reference evidence="2 3" key="1">
    <citation type="journal article" date="2009" name="Stand. Genomic Sci.">
        <title>Complete genome sequence of Stackebrandtia nassauensis type strain (LLR-40K-21).</title>
        <authorList>
            <person name="Munk C."/>
            <person name="Lapidus A."/>
            <person name="Copeland A."/>
            <person name="Jando M."/>
            <person name="Mayilraj S."/>
            <person name="Glavina Del Rio T."/>
            <person name="Nolan M."/>
            <person name="Chen F."/>
            <person name="Lucas S."/>
            <person name="Tice H."/>
            <person name="Cheng J.F."/>
            <person name="Han C."/>
            <person name="Detter J.C."/>
            <person name="Bruce D."/>
            <person name="Goodwin L."/>
            <person name="Chain P."/>
            <person name="Pitluck S."/>
            <person name="Goker M."/>
            <person name="Ovchinikova G."/>
            <person name="Pati A."/>
            <person name="Ivanova N."/>
            <person name="Mavromatis K."/>
            <person name="Chen A."/>
            <person name="Palaniappan K."/>
            <person name="Land M."/>
            <person name="Hauser L."/>
            <person name="Chang Y.J."/>
            <person name="Jeffries C.D."/>
            <person name="Bristow J."/>
            <person name="Eisen J.A."/>
            <person name="Markowitz V."/>
            <person name="Hugenholtz P."/>
            <person name="Kyrpides N.C."/>
            <person name="Klenk H.P."/>
        </authorList>
    </citation>
    <scope>NUCLEOTIDE SEQUENCE [LARGE SCALE GENOMIC DNA]</scope>
    <source>
        <strain evidence="3">DSM 44728 / CIP 108903 / NRRL B-16338 / NBRC 102104 / LLR-40K-21</strain>
    </source>
</reference>
<sequence>MSKDDLDHAIRNGLDAKHTPSEDEIVASAKALEAAVREKAAMHEPPWPENCFTWIVPYFKHFCYPDPLGPKTMADDLGMIRTSLKSGQVTAVQGLTPMIEDWEGKARDSFYDNFLVPFPDAVNNQIEVVDELRLSMWAYENILRSGRIDAKKLLDETKKVVDSYDGDKAAKTQFFLVIVGSIAGVMKDWGAGAYRLGLSLVNGSATGAKGAHEYSQSISGKTVSEIFQSFINAAQELRPLMDEQEQTLADALSSSNGTVDGYLNSSNPKTLMTLLPNEPETGPAIIDGKPNDTKEFRPPYL</sequence>
<dbReference type="Proteomes" id="UP000000844">
    <property type="component" value="Chromosome"/>
</dbReference>
<gene>
    <name evidence="2" type="ordered locus">Snas_6005</name>
</gene>
<name>D3Q0A2_STANL</name>
<protein>
    <submittedName>
        <fullName evidence="2">Uncharacterized protein</fullName>
    </submittedName>
</protein>
<dbReference type="KEGG" id="sna:Snas_6005"/>
<proteinExistence type="predicted"/>
<keyword evidence="3" id="KW-1185">Reference proteome</keyword>
<evidence type="ECO:0000256" key="1">
    <source>
        <dbReference type="SAM" id="MobiDB-lite"/>
    </source>
</evidence>
<dbReference type="EMBL" id="CP001778">
    <property type="protein sequence ID" value="ADD45631.1"/>
    <property type="molecule type" value="Genomic_DNA"/>
</dbReference>
<dbReference type="AlphaFoldDB" id="D3Q0A2"/>
<dbReference type="HOGENOM" id="CLU_849700_0_0_11"/>
<evidence type="ECO:0000313" key="2">
    <source>
        <dbReference type="EMBL" id="ADD45631.1"/>
    </source>
</evidence>
<dbReference type="STRING" id="446470.Snas_6005"/>
<evidence type="ECO:0000313" key="3">
    <source>
        <dbReference type="Proteomes" id="UP000000844"/>
    </source>
</evidence>
<feature type="compositionally biased region" description="Basic and acidic residues" evidence="1">
    <location>
        <begin position="289"/>
        <end position="301"/>
    </location>
</feature>
<feature type="region of interest" description="Disordered" evidence="1">
    <location>
        <begin position="278"/>
        <end position="301"/>
    </location>
</feature>
<dbReference type="RefSeq" id="WP_013021202.1">
    <property type="nucleotide sequence ID" value="NC_013947.1"/>
</dbReference>